<dbReference type="InterPro" id="IPR027417">
    <property type="entry name" value="P-loop_NTPase"/>
</dbReference>
<protein>
    <submittedName>
        <fullName evidence="2">AAA family ATPase</fullName>
    </submittedName>
</protein>
<dbReference type="AlphaFoldDB" id="A0A5C5USB4"/>
<dbReference type="SUPFAM" id="SSF52540">
    <property type="entry name" value="P-loop containing nucleoside triphosphate hydrolases"/>
    <property type="match status" value="1"/>
</dbReference>
<feature type="domain" description="AAA" evidence="1">
    <location>
        <begin position="1"/>
        <end position="198"/>
    </location>
</feature>
<dbReference type="RefSeq" id="WP_146323393.1">
    <property type="nucleotide sequence ID" value="NZ_BAABLR010000075.1"/>
</dbReference>
<evidence type="ECO:0000313" key="3">
    <source>
        <dbReference type="Proteomes" id="UP000320791"/>
    </source>
</evidence>
<keyword evidence="3" id="KW-1185">Reference proteome</keyword>
<reference evidence="2 3" key="1">
    <citation type="submission" date="2019-08" db="EMBL/GenBank/DDBJ databases">
        <authorList>
            <person name="Lei W."/>
        </authorList>
    </citation>
    <scope>NUCLEOTIDE SEQUENCE [LARGE SCALE GENOMIC DNA]</scope>
    <source>
        <strain evidence="2 3">CCUG 58627</strain>
    </source>
</reference>
<dbReference type="InterPro" id="IPR025669">
    <property type="entry name" value="AAA_dom"/>
</dbReference>
<proteinExistence type="predicted"/>
<dbReference type="PRINTS" id="PR00091">
    <property type="entry name" value="NITROGNASEII"/>
</dbReference>
<evidence type="ECO:0000259" key="1">
    <source>
        <dbReference type="Pfam" id="PF13614"/>
    </source>
</evidence>
<dbReference type="EMBL" id="VOHM01000002">
    <property type="protein sequence ID" value="TWT28938.1"/>
    <property type="molecule type" value="Genomic_DNA"/>
</dbReference>
<accession>A0A5C5USB4</accession>
<dbReference type="InterPro" id="IPR050678">
    <property type="entry name" value="DNA_Partitioning_ATPase"/>
</dbReference>
<name>A0A5C5USB4_9CORY</name>
<dbReference type="Gene3D" id="3.40.50.300">
    <property type="entry name" value="P-loop containing nucleotide triphosphate hydrolases"/>
    <property type="match status" value="1"/>
</dbReference>
<dbReference type="Pfam" id="PF13614">
    <property type="entry name" value="AAA_31"/>
    <property type="match status" value="1"/>
</dbReference>
<organism evidence="2 3">
    <name type="scientific">Corynebacterium canis</name>
    <dbReference type="NCBI Taxonomy" id="679663"/>
    <lineage>
        <taxon>Bacteria</taxon>
        <taxon>Bacillati</taxon>
        <taxon>Actinomycetota</taxon>
        <taxon>Actinomycetes</taxon>
        <taxon>Mycobacteriales</taxon>
        <taxon>Corynebacteriaceae</taxon>
        <taxon>Corynebacterium</taxon>
    </lineage>
</organism>
<dbReference type="PANTHER" id="PTHR13696:SF52">
    <property type="entry name" value="PARA FAMILY PROTEIN CT_582"/>
    <property type="match status" value="1"/>
</dbReference>
<dbReference type="OrthoDB" id="69313at2"/>
<dbReference type="Proteomes" id="UP000320791">
    <property type="component" value="Unassembled WGS sequence"/>
</dbReference>
<dbReference type="PANTHER" id="PTHR13696">
    <property type="entry name" value="P-LOOP CONTAINING NUCLEOSIDE TRIPHOSPHATE HYDROLASE"/>
    <property type="match status" value="1"/>
</dbReference>
<dbReference type="CDD" id="cd02042">
    <property type="entry name" value="ParAB_family"/>
    <property type="match status" value="1"/>
</dbReference>
<gene>
    <name evidence="2" type="ORF">FRX94_01005</name>
</gene>
<evidence type="ECO:0000313" key="2">
    <source>
        <dbReference type="EMBL" id="TWT28938.1"/>
    </source>
</evidence>
<sequence length="373" mass="41689">MRTISFFNNKGGVGKTTISTNVAHYFSQRGQRVLYVDCDPQCNATQLMLTTKQCEEIYGSTGNVDEALRSSLHKTVYSLFVPLREGEPTINAEIQPIRSKRFKVDVLAGHPMLSQIEDVMSEAWFNALSRKTGDFRRVHWAGQLATALEDADRYDVIFFDVGPSLGPFNRTVLLGCDAFVTPTSTDLFSYHAFGNLSRWFTEWTVEYSEMVEANKNSWGRYNTNIEEKLRTLRLHGESGRNLTYLGYTTQEYKKRKKDGNEVLVGAYELFRGKFGVAANTIADSLGAKHGDYLLGHIPEMASMPARAQDAHAPIAELLSQDGITGSQHNQRDSYAADIHKVAAEIYDRIIEPVAIPSEKSRHRVSSAAAKTAT</sequence>
<comment type="caution">
    <text evidence="2">The sequence shown here is derived from an EMBL/GenBank/DDBJ whole genome shotgun (WGS) entry which is preliminary data.</text>
</comment>